<keyword evidence="3" id="KW-1185">Reference proteome</keyword>
<sequence>MKSRISISRCRRIGQRHGFALVITISLMVLLSLLAIGLLSLSSVSIRNSGRSEAMTQAKANARLGLMIALGEIQKTLGPDQSAAAPASMISETPAEPHVAGVWESWTWDPTTNASVPDYASEKGSRFQGWLLSDDQEPGRRLDLDFPVQGPSNSVLLVGEGSAEGSDDVEVRGGVVGIDSEDGNEGFAWAALQEDVKAHVQPGAGDVPDGAAERFASLFSPDESGLASLDFVGELEGDRDLRQRALTTSTFSLASASSDGGRQSFHHLSPYPLGVLADAAQGGLRRDLTTEFENFTSSSLKDQRVLDARTGAEPWWDHLADYYNLHQRVDAAGGGESPINLDSDLRSFTEINRSNSAPKRAVLTPVVAKVDIVFSLVTHDLRNQYQNKYAQQDQNRTHYSPWLVFEPVVTMWNPYNVPVEFSELKLYFDKIPVGFRFQKKEGRGAWTEVRNVSTDNTEYWWPLSRYIWGGGKEDAITEFFVRLVGGGAGSRPGGDVVLEPGETRVFTANVTASETWGQVKNDFIITGSNDAKNKIQAGGNGVEYTGGWNRTGGFRFDHLSRFQSYRNPSSLYSFERRMNNRNDWHWVALRSSDGFRVRARLLDNDNPDTNESADDDRDRSFSMKLSLMTQDARMTDTRKVIQDMTIEVDDFHKLYREGEPKIIEHDIIAAEAYQAESARGPGGKSPFAVLSLTAKPTRDLLHPTKGWLFGNPATANLTVDESQAPYSAQSYEMSFLEVFGSNSFPMVDVDIATGTRGFFGPGQTSQYGLTAATMFSLPREPMVSIAQFQSANILASNALPHFNYPVGNSHAHPLIPSDRVMQSRMFDHSYGLNWRLWDSFYFSSLSQDAPVDAASFVDGESPLNPRMIFHKPGGMTDGDALARIEGGDPSERGLRVASHQLVRGVFNVNSTSVEAWKAVLSGLKGREIPTREGGERSSDDQTPFGRIIPAVSQNDEALAVGGGAGNGGLEAARASRWVGMHRLDDNQIEVLARKIVDEIKKRGQEDEAPILTLGEFVNRRPGSSTDLHAVRGLLQTAIDEANQEAQLFSLEDGDPILLTDTVANTAALEGNTAEGSPAELLQGDVLHQIGAFLTTHSDTLRIRSYGTAGQDGSKAEAWCEAIVQRVPEFVDSSDNPEVVPAPDSVNARFGRRYQVVSFRWLTRNEV</sequence>
<dbReference type="AlphaFoldDB" id="A0A934VG96"/>
<evidence type="ECO:0000256" key="1">
    <source>
        <dbReference type="SAM" id="Phobius"/>
    </source>
</evidence>
<comment type="caution">
    <text evidence="2">The sequence shown here is derived from an EMBL/GenBank/DDBJ whole genome shotgun (WGS) entry which is preliminary data.</text>
</comment>
<protein>
    <submittedName>
        <fullName evidence="2">Uncharacterized protein</fullName>
    </submittedName>
</protein>
<evidence type="ECO:0000313" key="3">
    <source>
        <dbReference type="Proteomes" id="UP000658278"/>
    </source>
</evidence>
<organism evidence="2 3">
    <name type="scientific">Haloferula rosea</name>
    <dbReference type="NCBI Taxonomy" id="490093"/>
    <lineage>
        <taxon>Bacteria</taxon>
        <taxon>Pseudomonadati</taxon>
        <taxon>Verrucomicrobiota</taxon>
        <taxon>Verrucomicrobiia</taxon>
        <taxon>Verrucomicrobiales</taxon>
        <taxon>Verrucomicrobiaceae</taxon>
        <taxon>Haloferula</taxon>
    </lineage>
</organism>
<name>A0A934VG96_9BACT</name>
<reference evidence="2" key="1">
    <citation type="submission" date="2021-01" db="EMBL/GenBank/DDBJ databases">
        <title>Modified the classification status of verrucomicrobia.</title>
        <authorList>
            <person name="Feng X."/>
        </authorList>
    </citation>
    <scope>NUCLEOTIDE SEQUENCE</scope>
    <source>
        <strain evidence="2">KCTC 22201</strain>
    </source>
</reference>
<evidence type="ECO:0000313" key="2">
    <source>
        <dbReference type="EMBL" id="MBK1827851.1"/>
    </source>
</evidence>
<keyword evidence="1" id="KW-0812">Transmembrane</keyword>
<dbReference type="EMBL" id="JAENII010000009">
    <property type="protein sequence ID" value="MBK1827851.1"/>
    <property type="molecule type" value="Genomic_DNA"/>
</dbReference>
<dbReference type="Proteomes" id="UP000658278">
    <property type="component" value="Unassembled WGS sequence"/>
</dbReference>
<proteinExistence type="predicted"/>
<keyword evidence="1" id="KW-1133">Transmembrane helix</keyword>
<keyword evidence="1" id="KW-0472">Membrane</keyword>
<gene>
    <name evidence="2" type="ORF">JIN81_12540</name>
</gene>
<accession>A0A934VG96</accession>
<feature type="transmembrane region" description="Helical" evidence="1">
    <location>
        <begin position="20"/>
        <end position="41"/>
    </location>
</feature>